<dbReference type="GO" id="GO:0016757">
    <property type="term" value="F:glycosyltransferase activity"/>
    <property type="evidence" value="ECO:0007669"/>
    <property type="project" value="UniProtKB-KW"/>
</dbReference>
<evidence type="ECO:0000313" key="6">
    <source>
        <dbReference type="Proteomes" id="UP000034325"/>
    </source>
</evidence>
<dbReference type="Pfam" id="PF00534">
    <property type="entry name" value="Glycos_transf_1"/>
    <property type="match status" value="1"/>
</dbReference>
<evidence type="ECO:0000259" key="4">
    <source>
        <dbReference type="Pfam" id="PF13439"/>
    </source>
</evidence>
<comment type="caution">
    <text evidence="5">The sequence shown here is derived from an EMBL/GenBank/DDBJ whole genome shotgun (WGS) entry which is preliminary data.</text>
</comment>
<name>A0A0G0MAK2_9BACT</name>
<keyword evidence="2" id="KW-0808">Transferase</keyword>
<accession>A0A0G0MAK2</accession>
<dbReference type="Proteomes" id="UP000034325">
    <property type="component" value="Unassembled WGS sequence"/>
</dbReference>
<dbReference type="InterPro" id="IPR028098">
    <property type="entry name" value="Glyco_trans_4-like_N"/>
</dbReference>
<gene>
    <name evidence="5" type="ORF">UT23_C0013G0045</name>
</gene>
<dbReference type="Gene3D" id="3.40.50.2000">
    <property type="entry name" value="Glycogen Phosphorylase B"/>
    <property type="match status" value="2"/>
</dbReference>
<dbReference type="PANTHER" id="PTHR12526">
    <property type="entry name" value="GLYCOSYLTRANSFERASE"/>
    <property type="match status" value="1"/>
</dbReference>
<organism evidence="5 6">
    <name type="scientific">Candidatus Woesebacteria bacterium GW2011_GWA1_39_12</name>
    <dbReference type="NCBI Taxonomy" id="1618549"/>
    <lineage>
        <taxon>Bacteria</taxon>
        <taxon>Candidatus Woeseibacteriota</taxon>
    </lineage>
</organism>
<dbReference type="EMBL" id="LBWA01000013">
    <property type="protein sequence ID" value="KKQ97370.1"/>
    <property type="molecule type" value="Genomic_DNA"/>
</dbReference>
<keyword evidence="1" id="KW-0328">Glycosyltransferase</keyword>
<dbReference type="Pfam" id="PF13439">
    <property type="entry name" value="Glyco_transf_4"/>
    <property type="match status" value="1"/>
</dbReference>
<protein>
    <submittedName>
        <fullName evidence="5">Uncharacterized protein</fullName>
    </submittedName>
</protein>
<dbReference type="SUPFAM" id="SSF53756">
    <property type="entry name" value="UDP-Glycosyltransferase/glycogen phosphorylase"/>
    <property type="match status" value="1"/>
</dbReference>
<feature type="domain" description="Glycosyltransferase subfamily 4-like N-terminal" evidence="4">
    <location>
        <begin position="16"/>
        <end position="176"/>
    </location>
</feature>
<feature type="domain" description="Glycosyl transferase family 1" evidence="3">
    <location>
        <begin position="183"/>
        <end position="331"/>
    </location>
</feature>
<sequence>MKIAFLNMYSGVVNRGAETFVHEIAQRLSKRNDVTLFQFGDKRGRESYNVISIPMRINWNSKDMTGTIRRRLFIDYWSLLILLFTLKSIRKIIKEKFEMIVPLNSGWQPALIRIVTWLYGGKMIISGQSGIGWDDRNNLWCFPNYFVALSSYAKNWAKRVNPFVKTEYIPNGVDIQKFNQKGDKLKINLKKPIILTVGALTPSKRIDLVIKAVSKLKNVRLLVVGDGEQKDELTRIGEDLMKNRFQLIKLPFEQMPKAYRTANLFTLVSESYYSFEIVLTEAMATNLPVVADDDPIRREIVGNAGILVNPRDTDSYAKALGKALNANWNNKPCKQAEKFSWDTIAEKYEEIFGKL</sequence>
<dbReference type="AlphaFoldDB" id="A0A0G0MAK2"/>
<evidence type="ECO:0000313" key="5">
    <source>
        <dbReference type="EMBL" id="KKQ97370.1"/>
    </source>
</evidence>
<evidence type="ECO:0000256" key="1">
    <source>
        <dbReference type="ARBA" id="ARBA00022676"/>
    </source>
</evidence>
<evidence type="ECO:0000256" key="2">
    <source>
        <dbReference type="ARBA" id="ARBA00022679"/>
    </source>
</evidence>
<evidence type="ECO:0000259" key="3">
    <source>
        <dbReference type="Pfam" id="PF00534"/>
    </source>
</evidence>
<proteinExistence type="predicted"/>
<dbReference type="PANTHER" id="PTHR12526:SF510">
    <property type="entry name" value="D-INOSITOL 3-PHOSPHATE GLYCOSYLTRANSFERASE"/>
    <property type="match status" value="1"/>
</dbReference>
<reference evidence="5 6" key="1">
    <citation type="journal article" date="2015" name="Nature">
        <title>rRNA introns, odd ribosomes, and small enigmatic genomes across a large radiation of phyla.</title>
        <authorList>
            <person name="Brown C.T."/>
            <person name="Hug L.A."/>
            <person name="Thomas B.C."/>
            <person name="Sharon I."/>
            <person name="Castelle C.J."/>
            <person name="Singh A."/>
            <person name="Wilkins M.J."/>
            <person name="Williams K.H."/>
            <person name="Banfield J.F."/>
        </authorList>
    </citation>
    <scope>NUCLEOTIDE SEQUENCE [LARGE SCALE GENOMIC DNA]</scope>
</reference>
<dbReference type="InterPro" id="IPR001296">
    <property type="entry name" value="Glyco_trans_1"/>
</dbReference>